<protein>
    <recommendedName>
        <fullName evidence="7">Sodium:proton antiporter</fullName>
    </recommendedName>
</protein>
<feature type="transmembrane region" description="Helical" evidence="4">
    <location>
        <begin position="16"/>
        <end position="34"/>
    </location>
</feature>
<evidence type="ECO:0000313" key="5">
    <source>
        <dbReference type="EMBL" id="KAA3954352.1"/>
    </source>
</evidence>
<dbReference type="InterPro" id="IPR038770">
    <property type="entry name" value="Na+/solute_symporter_sf"/>
</dbReference>
<keyword evidence="1" id="KW-0813">Transport</keyword>
<keyword evidence="4" id="KW-1133">Transmembrane helix</keyword>
<dbReference type="PANTHER" id="PTHR43562">
    <property type="entry name" value="NAPA-TYPE SODIUM/HYDROGEN ANTIPORTER"/>
    <property type="match status" value="1"/>
</dbReference>
<evidence type="ECO:0000256" key="3">
    <source>
        <dbReference type="ARBA" id="ARBA00023065"/>
    </source>
</evidence>
<gene>
    <name evidence="5" type="ORF">F3D71_02670</name>
</gene>
<dbReference type="EMBL" id="VWLE01000016">
    <property type="protein sequence ID" value="KAA3954352.1"/>
    <property type="molecule type" value="Genomic_DNA"/>
</dbReference>
<keyword evidence="2" id="KW-0050">Antiport</keyword>
<reference evidence="5 6" key="1">
    <citation type="journal article" date="2019" name="Nat. Med.">
        <title>A library of human gut bacterial isolates paired with longitudinal multiomics data enables mechanistic microbiome research.</title>
        <authorList>
            <person name="Poyet M."/>
            <person name="Groussin M."/>
            <person name="Gibbons S.M."/>
            <person name="Avila-Pacheco J."/>
            <person name="Jiang X."/>
            <person name="Kearney S.M."/>
            <person name="Perrotta A.R."/>
            <person name="Berdy B."/>
            <person name="Zhao S."/>
            <person name="Lieberman T.D."/>
            <person name="Swanson P.K."/>
            <person name="Smith M."/>
            <person name="Roesemann S."/>
            <person name="Alexander J.E."/>
            <person name="Rich S.A."/>
            <person name="Livny J."/>
            <person name="Vlamakis H."/>
            <person name="Clish C."/>
            <person name="Bullock K."/>
            <person name="Deik A."/>
            <person name="Scott J."/>
            <person name="Pierce K.A."/>
            <person name="Xavier R.J."/>
            <person name="Alm E.J."/>
        </authorList>
    </citation>
    <scope>NUCLEOTIDE SEQUENCE [LARGE SCALE GENOMIC DNA]</scope>
    <source>
        <strain evidence="5 6">BIOML-A163</strain>
    </source>
</reference>
<evidence type="ECO:0000256" key="4">
    <source>
        <dbReference type="SAM" id="Phobius"/>
    </source>
</evidence>
<dbReference type="PANTHER" id="PTHR43562:SF4">
    <property type="entry name" value="NA(+)_H(+) ANTIPORTER NHAS5"/>
    <property type="match status" value="1"/>
</dbReference>
<name>A0A5M5C843_BACOV</name>
<keyword evidence="4" id="KW-0472">Membrane</keyword>
<proteinExistence type="predicted"/>
<dbReference type="Proteomes" id="UP000323717">
    <property type="component" value="Unassembled WGS sequence"/>
</dbReference>
<evidence type="ECO:0000256" key="2">
    <source>
        <dbReference type="ARBA" id="ARBA00022449"/>
    </source>
</evidence>
<comment type="caution">
    <text evidence="5">The sequence shown here is derived from an EMBL/GenBank/DDBJ whole genome shotgun (WGS) entry which is preliminary data.</text>
</comment>
<accession>A0A5M5C843</accession>
<dbReference type="GO" id="GO:0006811">
    <property type="term" value="P:monoatomic ion transport"/>
    <property type="evidence" value="ECO:0007669"/>
    <property type="project" value="UniProtKB-KW"/>
</dbReference>
<evidence type="ECO:0000313" key="6">
    <source>
        <dbReference type="Proteomes" id="UP000323717"/>
    </source>
</evidence>
<dbReference type="Gene3D" id="1.20.1530.20">
    <property type="match status" value="1"/>
</dbReference>
<dbReference type="AlphaFoldDB" id="A0A5M5C843"/>
<sequence>MNLFDLNLTLPISDPTWVFFLVLIIILFAPMILGRLHIPHIIGMILAGVLIGEHGFHVLDRDSSFELFG</sequence>
<keyword evidence="4" id="KW-0812">Transmembrane</keyword>
<organism evidence="5 6">
    <name type="scientific">Bacteroides ovatus</name>
    <dbReference type="NCBI Taxonomy" id="28116"/>
    <lineage>
        <taxon>Bacteria</taxon>
        <taxon>Pseudomonadati</taxon>
        <taxon>Bacteroidota</taxon>
        <taxon>Bacteroidia</taxon>
        <taxon>Bacteroidales</taxon>
        <taxon>Bacteroidaceae</taxon>
        <taxon>Bacteroides</taxon>
    </lineage>
</organism>
<evidence type="ECO:0000256" key="1">
    <source>
        <dbReference type="ARBA" id="ARBA00022448"/>
    </source>
</evidence>
<dbReference type="GO" id="GO:0015297">
    <property type="term" value="F:antiporter activity"/>
    <property type="evidence" value="ECO:0007669"/>
    <property type="project" value="UniProtKB-KW"/>
</dbReference>
<keyword evidence="3" id="KW-0406">Ion transport</keyword>
<evidence type="ECO:0008006" key="7">
    <source>
        <dbReference type="Google" id="ProtNLM"/>
    </source>
</evidence>
<feature type="transmembrane region" description="Helical" evidence="4">
    <location>
        <begin position="41"/>
        <end position="59"/>
    </location>
</feature>
<feature type="non-terminal residue" evidence="5">
    <location>
        <position position="69"/>
    </location>
</feature>